<dbReference type="Pfam" id="PF04789">
    <property type="entry name" value="DUF621"/>
    <property type="match status" value="2"/>
</dbReference>
<keyword evidence="3" id="KW-1133">Transmembrane helix</keyword>
<keyword evidence="4" id="KW-0472">Membrane</keyword>
<dbReference type="PANTHER" id="PTHR22718:SF25">
    <property type="entry name" value="G-PROTEIN COUPLED RECEPTORS FAMILY 1 PROFILE DOMAIN-CONTAINING PROTEIN"/>
    <property type="match status" value="1"/>
</dbReference>
<dbReference type="Gene3D" id="1.20.1070.10">
    <property type="entry name" value="Rhodopsin 7-helix transmembrane proteins"/>
    <property type="match status" value="2"/>
</dbReference>
<comment type="subcellular location">
    <subcellularLocation>
        <location evidence="1">Membrane</location>
    </subcellularLocation>
</comment>
<sequence>MHITFRRRAESPVLAMVFVYNGDTQPIIIGLNLVRGSYKYIGMLIAESFCGLIVAISNAVVTFVLIIGWKTLVRNKFFVVLANLIVCTSLKAFVEIVFIVPYYIMQSDSFRKLDSGFFSRRYELIIFNVSVLADYGVLFFSLLIAINRLLTVSKSMTSWQLQGPAPNDNRLLQTAGSCAIVWLCAAVIPVLFYTFDCQYVYKREIGLYTTKCYGSEGLVAEIHRTTQQYIIYILIRCLIYLSYACTIVVLVIYLLILHMLSKKRRMMQIGGTRSNLSRAQMQILWQSLLVFTLYAASILCIFALSNIQSNYDNPTFDIAYTENLLNLSIAAVYPICFLVMSGDLKKVLIDFVFRRSYSTSVQMSTTYDAIILGAIVDREYKYVVQQIIEAMCSLFVAFCNAILIFILVVESKSLMKNKFYVILANLIFCTSMKAFVELAFILPYYIMQNEKAKKTAGYFTRNYELLIFNASVLADYGVLFFSVLIAFNQLVSVSKSTRTWQPQHESADGKRTFLACAVVWLCAAIIPILFYLFECQYVYEKSLGLYSNQCRGAGAIGEDQDRDNKQQFIYVVLKCLIYLSYVCVGIVLLLYLFILGFLAKQRRAMQLDETRLMLSRTQQRILWQSFVVFALYSASIFRVFALSFVKLDPHDFLVPFAIVYAENLLNLSIAAAYPVCFLVTSGEIRSILVRRLTRRGRSGASSVRVNSIAMNAVV</sequence>
<dbReference type="InterPro" id="IPR017452">
    <property type="entry name" value="GPCR_Rhodpsn_7TM"/>
</dbReference>
<dbReference type="PANTHER" id="PTHR22718">
    <property type="entry name" value="SERPENTINE RECEPTOR, CLASS X"/>
    <property type="match status" value="1"/>
</dbReference>
<dbReference type="EnsemblMetazoa" id="PPA41102.1">
    <property type="protein sequence ID" value="PPA41102.1"/>
    <property type="gene ID" value="WBGene00279471"/>
</dbReference>
<evidence type="ECO:0000256" key="3">
    <source>
        <dbReference type="ARBA" id="ARBA00022989"/>
    </source>
</evidence>
<organism evidence="5 6">
    <name type="scientific">Pristionchus pacificus</name>
    <name type="common">Parasitic nematode worm</name>
    <dbReference type="NCBI Taxonomy" id="54126"/>
    <lineage>
        <taxon>Eukaryota</taxon>
        <taxon>Metazoa</taxon>
        <taxon>Ecdysozoa</taxon>
        <taxon>Nematoda</taxon>
        <taxon>Chromadorea</taxon>
        <taxon>Rhabditida</taxon>
        <taxon>Rhabditina</taxon>
        <taxon>Diplogasteromorpha</taxon>
        <taxon>Diplogasteroidea</taxon>
        <taxon>Neodiplogasteridae</taxon>
        <taxon>Pristionchus</taxon>
    </lineage>
</organism>
<keyword evidence="2" id="KW-0812">Transmembrane</keyword>
<keyword evidence="6" id="KW-1185">Reference proteome</keyword>
<evidence type="ECO:0000256" key="4">
    <source>
        <dbReference type="ARBA" id="ARBA00023136"/>
    </source>
</evidence>
<proteinExistence type="predicted"/>
<accession>A0A8R1YV25</accession>
<gene>
    <name evidence="5" type="primary">WBGene00279471</name>
</gene>
<accession>A0A2A6CPE2</accession>
<evidence type="ECO:0000313" key="6">
    <source>
        <dbReference type="Proteomes" id="UP000005239"/>
    </source>
</evidence>
<evidence type="ECO:0000256" key="1">
    <source>
        <dbReference type="ARBA" id="ARBA00004370"/>
    </source>
</evidence>
<dbReference type="GO" id="GO:0016020">
    <property type="term" value="C:membrane"/>
    <property type="evidence" value="ECO:0007669"/>
    <property type="project" value="UniProtKB-SubCell"/>
</dbReference>
<evidence type="ECO:0000256" key="2">
    <source>
        <dbReference type="ARBA" id="ARBA00022692"/>
    </source>
</evidence>
<dbReference type="InterPro" id="IPR006874">
    <property type="entry name" value="DUF621"/>
</dbReference>
<evidence type="ECO:0000313" key="5">
    <source>
        <dbReference type="EnsemblMetazoa" id="PPA41102.1"/>
    </source>
</evidence>
<protein>
    <submittedName>
        <fullName evidence="5">Uncharacterized protein</fullName>
    </submittedName>
</protein>
<reference evidence="5" key="2">
    <citation type="submission" date="2022-06" db="UniProtKB">
        <authorList>
            <consortium name="EnsemblMetazoa"/>
        </authorList>
    </citation>
    <scope>IDENTIFICATION</scope>
    <source>
        <strain evidence="5">PS312</strain>
    </source>
</reference>
<dbReference type="SUPFAM" id="SSF81321">
    <property type="entry name" value="Family A G protein-coupled receptor-like"/>
    <property type="match status" value="2"/>
</dbReference>
<dbReference type="AlphaFoldDB" id="A0A2A6CPE2"/>
<reference evidence="6" key="1">
    <citation type="journal article" date="2008" name="Nat. Genet.">
        <title>The Pristionchus pacificus genome provides a unique perspective on nematode lifestyle and parasitism.</title>
        <authorList>
            <person name="Dieterich C."/>
            <person name="Clifton S.W."/>
            <person name="Schuster L.N."/>
            <person name="Chinwalla A."/>
            <person name="Delehaunty K."/>
            <person name="Dinkelacker I."/>
            <person name="Fulton L."/>
            <person name="Fulton R."/>
            <person name="Godfrey J."/>
            <person name="Minx P."/>
            <person name="Mitreva M."/>
            <person name="Roeseler W."/>
            <person name="Tian H."/>
            <person name="Witte H."/>
            <person name="Yang S.P."/>
            <person name="Wilson R.K."/>
            <person name="Sommer R.J."/>
        </authorList>
    </citation>
    <scope>NUCLEOTIDE SEQUENCE [LARGE SCALE GENOMIC DNA]</scope>
    <source>
        <strain evidence="6">PS312</strain>
    </source>
</reference>
<dbReference type="Proteomes" id="UP000005239">
    <property type="component" value="Unassembled WGS sequence"/>
</dbReference>
<name>A0A2A6CPE2_PRIPA</name>
<dbReference type="PROSITE" id="PS50262">
    <property type="entry name" value="G_PROTEIN_RECEP_F1_2"/>
    <property type="match status" value="2"/>
</dbReference>